<dbReference type="STRING" id="1802115.A2756_03600"/>
<organism evidence="1 2">
    <name type="scientific">Candidatus Ryanbacteria bacterium RIFCSPHIGHO2_01_FULL_48_27</name>
    <dbReference type="NCBI Taxonomy" id="1802115"/>
    <lineage>
        <taxon>Bacteria</taxon>
        <taxon>Candidatus Ryaniibacteriota</taxon>
    </lineage>
</organism>
<evidence type="ECO:0000313" key="1">
    <source>
        <dbReference type="EMBL" id="OGZ44927.1"/>
    </source>
</evidence>
<evidence type="ECO:0000313" key="2">
    <source>
        <dbReference type="Proteomes" id="UP000177785"/>
    </source>
</evidence>
<protein>
    <submittedName>
        <fullName evidence="1">Uncharacterized protein</fullName>
    </submittedName>
</protein>
<name>A0A1G2G403_9BACT</name>
<dbReference type="AlphaFoldDB" id="A0A1G2G403"/>
<sequence>MILYPLWLESAKITLQPLFMGGLVSIESTSKFDQQFPILLSGSRAELDFYYPKLLPLLGKEVRDFPGDSSASLIGIWTAVERRERDIRILFHTNARPMDRLVLVEFYLRRRLVLDCGLMLAGLSDFILESGDKRWETRVGLPEDLPSNGHIFYQGIIYNS</sequence>
<accession>A0A1G2G403</accession>
<dbReference type="Proteomes" id="UP000177785">
    <property type="component" value="Unassembled WGS sequence"/>
</dbReference>
<gene>
    <name evidence="1" type="ORF">A2756_03600</name>
</gene>
<comment type="caution">
    <text evidence="1">The sequence shown here is derived from an EMBL/GenBank/DDBJ whole genome shotgun (WGS) entry which is preliminary data.</text>
</comment>
<proteinExistence type="predicted"/>
<reference evidence="1 2" key="1">
    <citation type="journal article" date="2016" name="Nat. Commun.">
        <title>Thousands of microbial genomes shed light on interconnected biogeochemical processes in an aquifer system.</title>
        <authorList>
            <person name="Anantharaman K."/>
            <person name="Brown C.T."/>
            <person name="Hug L.A."/>
            <person name="Sharon I."/>
            <person name="Castelle C.J."/>
            <person name="Probst A.J."/>
            <person name="Thomas B.C."/>
            <person name="Singh A."/>
            <person name="Wilkins M.J."/>
            <person name="Karaoz U."/>
            <person name="Brodie E.L."/>
            <person name="Williams K.H."/>
            <person name="Hubbard S.S."/>
            <person name="Banfield J.F."/>
        </authorList>
    </citation>
    <scope>NUCLEOTIDE SEQUENCE [LARGE SCALE GENOMIC DNA]</scope>
</reference>
<dbReference type="EMBL" id="MHNL01000011">
    <property type="protein sequence ID" value="OGZ44927.1"/>
    <property type="molecule type" value="Genomic_DNA"/>
</dbReference>